<evidence type="ECO:0000313" key="2">
    <source>
        <dbReference type="Proteomes" id="UP000198460"/>
    </source>
</evidence>
<dbReference type="AlphaFoldDB" id="A0A238H7W4"/>
<reference evidence="1 2" key="1">
    <citation type="submission" date="2017-04" db="EMBL/GenBank/DDBJ databases">
        <authorList>
            <person name="Afonso C.L."/>
            <person name="Miller P.J."/>
            <person name="Scott M.A."/>
            <person name="Spackman E."/>
            <person name="Goraichik I."/>
            <person name="Dimitrov K.M."/>
            <person name="Suarez D.L."/>
            <person name="Swayne D.E."/>
        </authorList>
    </citation>
    <scope>NUCLEOTIDE SEQUENCE [LARGE SCALE GENOMIC DNA]</scope>
    <source>
        <strain evidence="1">LMG 28154</strain>
    </source>
</reference>
<sequence length="67" mass="7771">MDGFRRLIFGNRLKHGRSLIGIIIQVYNLLDNTFSVVERQTQSFQFISCIVVIDVSVIIDYLRNLIV</sequence>
<accession>A0A238H7W4</accession>
<name>A0A238H7W4_9BURK</name>
<protein>
    <submittedName>
        <fullName evidence="1">Uncharacterized protein</fullName>
    </submittedName>
</protein>
<dbReference type="EMBL" id="FXAN01000068">
    <property type="protein sequence ID" value="SMG01173.1"/>
    <property type="molecule type" value="Genomic_DNA"/>
</dbReference>
<evidence type="ECO:0000313" key="1">
    <source>
        <dbReference type="EMBL" id="SMG01173.1"/>
    </source>
</evidence>
<dbReference type="Proteomes" id="UP000198460">
    <property type="component" value="Unassembled WGS sequence"/>
</dbReference>
<gene>
    <name evidence="1" type="ORF">BSIN_4206</name>
</gene>
<proteinExistence type="predicted"/>
<organism evidence="1 2">
    <name type="scientific">Burkholderia singularis</name>
    <dbReference type="NCBI Taxonomy" id="1503053"/>
    <lineage>
        <taxon>Bacteria</taxon>
        <taxon>Pseudomonadati</taxon>
        <taxon>Pseudomonadota</taxon>
        <taxon>Betaproteobacteria</taxon>
        <taxon>Burkholderiales</taxon>
        <taxon>Burkholderiaceae</taxon>
        <taxon>Burkholderia</taxon>
        <taxon>pseudomallei group</taxon>
    </lineage>
</organism>